<evidence type="ECO:0000256" key="1">
    <source>
        <dbReference type="ARBA" id="ARBA00001928"/>
    </source>
</evidence>
<evidence type="ECO:0000256" key="3">
    <source>
        <dbReference type="ARBA" id="ARBA00022813"/>
    </source>
</evidence>
<evidence type="ECO:0008006" key="10">
    <source>
        <dbReference type="Google" id="ProtNLM"/>
    </source>
</evidence>
<evidence type="ECO:0000256" key="8">
    <source>
        <dbReference type="ARBA" id="ARBA00023317"/>
    </source>
</evidence>
<dbReference type="AlphaFoldDB" id="A0A0F9UY50"/>
<dbReference type="Pfam" id="PF02675">
    <property type="entry name" value="AdoMet_dc"/>
    <property type="match status" value="1"/>
</dbReference>
<proteinExistence type="predicted"/>
<protein>
    <recommendedName>
        <fullName evidence="10">S-adenosylmethionine decarboxylase proenzyme</fullName>
    </recommendedName>
</protein>
<evidence type="ECO:0000256" key="7">
    <source>
        <dbReference type="ARBA" id="ARBA00023270"/>
    </source>
</evidence>
<keyword evidence="8" id="KW-0670">Pyruvate</keyword>
<dbReference type="Gene3D" id="3.60.90.10">
    <property type="entry name" value="S-adenosylmethionine decarboxylase"/>
    <property type="match status" value="1"/>
</dbReference>
<name>A0A0F9UY50_9ZZZZ</name>
<keyword evidence="3" id="KW-0068">Autocatalytic cleavage</keyword>
<evidence type="ECO:0000313" key="9">
    <source>
        <dbReference type="EMBL" id="KKN96654.1"/>
    </source>
</evidence>
<dbReference type="GO" id="GO:0004014">
    <property type="term" value="F:adenosylmethionine decarboxylase activity"/>
    <property type="evidence" value="ECO:0007669"/>
    <property type="project" value="InterPro"/>
</dbReference>
<organism evidence="9">
    <name type="scientific">marine sediment metagenome</name>
    <dbReference type="NCBI Taxonomy" id="412755"/>
    <lineage>
        <taxon>unclassified sequences</taxon>
        <taxon>metagenomes</taxon>
        <taxon>ecological metagenomes</taxon>
    </lineage>
</organism>
<evidence type="ECO:0000256" key="2">
    <source>
        <dbReference type="ARBA" id="ARBA00022793"/>
    </source>
</evidence>
<gene>
    <name evidence="9" type="ORF">LCGC14_0162980</name>
</gene>
<keyword evidence="2" id="KW-0210">Decarboxylase</keyword>
<dbReference type="SUPFAM" id="SSF56276">
    <property type="entry name" value="S-adenosylmethionine decarboxylase"/>
    <property type="match status" value="1"/>
</dbReference>
<evidence type="ECO:0000256" key="6">
    <source>
        <dbReference type="ARBA" id="ARBA00023239"/>
    </source>
</evidence>
<dbReference type="PANTHER" id="PTHR33866">
    <property type="entry name" value="S-ADENOSYLMETHIONINE DECARBOXYLASE PROENZYME"/>
    <property type="match status" value="1"/>
</dbReference>
<evidence type="ECO:0000256" key="4">
    <source>
        <dbReference type="ARBA" id="ARBA00023115"/>
    </source>
</evidence>
<reference evidence="9" key="1">
    <citation type="journal article" date="2015" name="Nature">
        <title>Complex archaea that bridge the gap between prokaryotes and eukaryotes.</title>
        <authorList>
            <person name="Spang A."/>
            <person name="Saw J.H."/>
            <person name="Jorgensen S.L."/>
            <person name="Zaremba-Niedzwiedzka K."/>
            <person name="Martijn J."/>
            <person name="Lind A.E."/>
            <person name="van Eijk R."/>
            <person name="Schleper C."/>
            <person name="Guy L."/>
            <person name="Ettema T.J."/>
        </authorList>
    </citation>
    <scope>NUCLEOTIDE SEQUENCE</scope>
</reference>
<sequence>MTMAYGIGLRIEGHDCGNAAILRDEEAVQELLVTAIQVADMTLLAGPFCTEELTRDIGKGPGLTACAILYESHVVIHTYPEQRWFLFEMTTCKEFDSVRVVNLLRAWADCKTVTDCTVVGHMFPEPVEANG</sequence>
<comment type="caution">
    <text evidence="9">The sequence shown here is derived from an EMBL/GenBank/DDBJ whole genome shotgun (WGS) entry which is preliminary data.</text>
</comment>
<comment type="cofactor">
    <cofactor evidence="1">
        <name>pyruvate</name>
        <dbReference type="ChEBI" id="CHEBI:15361"/>
    </cofactor>
</comment>
<evidence type="ECO:0000256" key="5">
    <source>
        <dbReference type="ARBA" id="ARBA00023145"/>
    </source>
</evidence>
<accession>A0A0F9UY50</accession>
<dbReference type="EMBL" id="LAZR01000062">
    <property type="protein sequence ID" value="KKN96654.1"/>
    <property type="molecule type" value="Genomic_DNA"/>
</dbReference>
<dbReference type="GO" id="GO:0005829">
    <property type="term" value="C:cytosol"/>
    <property type="evidence" value="ECO:0007669"/>
    <property type="project" value="TreeGrafter"/>
</dbReference>
<dbReference type="GO" id="GO:0008295">
    <property type="term" value="P:spermidine biosynthetic process"/>
    <property type="evidence" value="ECO:0007669"/>
    <property type="project" value="InterPro"/>
</dbReference>
<keyword evidence="7" id="KW-0704">Schiff base</keyword>
<keyword evidence="5" id="KW-0865">Zymogen</keyword>
<dbReference type="PANTHER" id="PTHR33866:SF2">
    <property type="entry name" value="S-ADENOSYLMETHIONINE DECARBOXYLASE PROENZYME"/>
    <property type="match status" value="1"/>
</dbReference>
<keyword evidence="6" id="KW-0456">Lyase</keyword>
<dbReference type="InterPro" id="IPR003826">
    <property type="entry name" value="AdoMetDC_fam_prok"/>
</dbReference>
<dbReference type="InterPro" id="IPR016067">
    <property type="entry name" value="S-AdoMet_deCO2ase_core"/>
</dbReference>
<keyword evidence="4" id="KW-0620">Polyamine biosynthesis</keyword>